<sequence length="97" mass="11051">MKINGYKPTGEVFKAYQQNKVDKNKSNKASQPAADSVQLSHEAKFKKEIENTLKELPEVREDIVNKLKKEIQAGTYKPDAHKIADGILQERLLDKEI</sequence>
<protein>
    <recommendedName>
        <fullName evidence="2">Negative regulator of flagellin synthesis</fullName>
    </recommendedName>
</protein>
<dbReference type="GO" id="GO:0045892">
    <property type="term" value="P:negative regulation of DNA-templated transcription"/>
    <property type="evidence" value="ECO:0007669"/>
    <property type="project" value="InterPro"/>
</dbReference>
<dbReference type="EMBL" id="CP000612">
    <property type="protein sequence ID" value="ABO50948.1"/>
    <property type="molecule type" value="Genomic_DNA"/>
</dbReference>
<comment type="similarity">
    <text evidence="1">Belongs to the FlgM family.</text>
</comment>
<dbReference type="InterPro" id="IPR031316">
    <property type="entry name" value="FlgM_C"/>
</dbReference>
<dbReference type="SUPFAM" id="SSF101498">
    <property type="entry name" value="Anti-sigma factor FlgM"/>
    <property type="match status" value="1"/>
</dbReference>
<dbReference type="NCBIfam" id="TIGR03824">
    <property type="entry name" value="FlgM_jcvi"/>
    <property type="match status" value="1"/>
</dbReference>
<dbReference type="InterPro" id="IPR007412">
    <property type="entry name" value="FlgM"/>
</dbReference>
<dbReference type="AlphaFoldDB" id="A4J795"/>
<dbReference type="InterPro" id="IPR035890">
    <property type="entry name" value="Anti-sigma-28_factor_FlgM_sf"/>
</dbReference>
<evidence type="ECO:0000313" key="8">
    <source>
        <dbReference type="EMBL" id="ABO50948.1"/>
    </source>
</evidence>
<keyword evidence="9" id="KW-1185">Reference proteome</keyword>
<evidence type="ECO:0000256" key="4">
    <source>
        <dbReference type="ARBA" id="ARBA00022795"/>
    </source>
</evidence>
<feature type="domain" description="Anti-sigma-28 factor FlgM C-terminal" evidence="7">
    <location>
        <begin position="35"/>
        <end position="89"/>
    </location>
</feature>
<keyword evidence="6" id="KW-0804">Transcription</keyword>
<dbReference type="KEGG" id="drm:Dred_2438"/>
<evidence type="ECO:0000256" key="5">
    <source>
        <dbReference type="ARBA" id="ARBA00023015"/>
    </source>
</evidence>
<dbReference type="HOGENOM" id="CLU_169011_3_3_9"/>
<evidence type="ECO:0000256" key="6">
    <source>
        <dbReference type="ARBA" id="ARBA00023163"/>
    </source>
</evidence>
<gene>
    <name evidence="8" type="ordered locus">Dred_2438</name>
</gene>
<evidence type="ECO:0000259" key="7">
    <source>
        <dbReference type="Pfam" id="PF04316"/>
    </source>
</evidence>
<name>A4J795_DESRM</name>
<keyword evidence="5" id="KW-0805">Transcription regulation</keyword>
<evidence type="ECO:0000256" key="1">
    <source>
        <dbReference type="ARBA" id="ARBA00005322"/>
    </source>
</evidence>
<proteinExistence type="inferred from homology"/>
<keyword evidence="3" id="KW-0678">Repressor</keyword>
<evidence type="ECO:0000313" key="9">
    <source>
        <dbReference type="Proteomes" id="UP000001556"/>
    </source>
</evidence>
<reference evidence="8 9" key="1">
    <citation type="submission" date="2007-03" db="EMBL/GenBank/DDBJ databases">
        <title>Complete sequence of Desulfotomaculum reducens MI-1.</title>
        <authorList>
            <consortium name="US DOE Joint Genome Institute"/>
            <person name="Copeland A."/>
            <person name="Lucas S."/>
            <person name="Lapidus A."/>
            <person name="Barry K."/>
            <person name="Detter J.C."/>
            <person name="Glavina del Rio T."/>
            <person name="Hammon N."/>
            <person name="Israni S."/>
            <person name="Dalin E."/>
            <person name="Tice H."/>
            <person name="Pitluck S."/>
            <person name="Sims D."/>
            <person name="Brettin T."/>
            <person name="Bruce D."/>
            <person name="Han C."/>
            <person name="Tapia R."/>
            <person name="Schmutz J."/>
            <person name="Larimer F."/>
            <person name="Land M."/>
            <person name="Hauser L."/>
            <person name="Kyrpides N."/>
            <person name="Kim E."/>
            <person name="Tebo B.M."/>
            <person name="Richardson P."/>
        </authorList>
    </citation>
    <scope>NUCLEOTIDE SEQUENCE [LARGE SCALE GENOMIC DNA]</scope>
    <source>
        <strain evidence="8 9">MI-1</strain>
    </source>
</reference>
<dbReference type="GO" id="GO:0044781">
    <property type="term" value="P:bacterial-type flagellum organization"/>
    <property type="evidence" value="ECO:0007669"/>
    <property type="project" value="UniProtKB-KW"/>
</dbReference>
<keyword evidence="4" id="KW-1005">Bacterial flagellum biogenesis</keyword>
<accession>A4J795</accession>
<dbReference type="Proteomes" id="UP000001556">
    <property type="component" value="Chromosome"/>
</dbReference>
<dbReference type="OrthoDB" id="2112849at2"/>
<organism evidence="8 9">
    <name type="scientific">Desulforamulus reducens (strain ATCC BAA-1160 / DSM 100696 / MI-1)</name>
    <name type="common">Desulfotomaculum reducens</name>
    <dbReference type="NCBI Taxonomy" id="349161"/>
    <lineage>
        <taxon>Bacteria</taxon>
        <taxon>Bacillati</taxon>
        <taxon>Bacillota</taxon>
        <taxon>Clostridia</taxon>
        <taxon>Eubacteriales</taxon>
        <taxon>Peptococcaceae</taxon>
        <taxon>Desulforamulus</taxon>
    </lineage>
</organism>
<dbReference type="STRING" id="349161.Dred_2438"/>
<dbReference type="Pfam" id="PF04316">
    <property type="entry name" value="FlgM"/>
    <property type="match status" value="1"/>
</dbReference>
<dbReference type="RefSeq" id="WP_011878746.1">
    <property type="nucleotide sequence ID" value="NC_009253.1"/>
</dbReference>
<evidence type="ECO:0000256" key="3">
    <source>
        <dbReference type="ARBA" id="ARBA00022491"/>
    </source>
</evidence>
<evidence type="ECO:0000256" key="2">
    <source>
        <dbReference type="ARBA" id="ARBA00017823"/>
    </source>
</evidence>
<dbReference type="eggNOG" id="COG2747">
    <property type="taxonomic scope" value="Bacteria"/>
</dbReference>